<keyword evidence="2" id="KW-1185">Reference proteome</keyword>
<evidence type="ECO:0000313" key="1">
    <source>
        <dbReference type="EMBL" id="KAJ3555485.1"/>
    </source>
</evidence>
<protein>
    <submittedName>
        <fullName evidence="1">Uncharacterized protein</fullName>
    </submittedName>
</protein>
<dbReference type="EMBL" id="JANHOG010000327">
    <property type="protein sequence ID" value="KAJ3555485.1"/>
    <property type="molecule type" value="Genomic_DNA"/>
</dbReference>
<reference evidence="1" key="1">
    <citation type="submission" date="2022-07" db="EMBL/GenBank/DDBJ databases">
        <title>Genome Sequence of Phlebia brevispora.</title>
        <authorList>
            <person name="Buettner E."/>
        </authorList>
    </citation>
    <scope>NUCLEOTIDE SEQUENCE</scope>
    <source>
        <strain evidence="1">MPL23</strain>
    </source>
</reference>
<dbReference type="Proteomes" id="UP001148662">
    <property type="component" value="Unassembled WGS sequence"/>
</dbReference>
<evidence type="ECO:0000313" key="2">
    <source>
        <dbReference type="Proteomes" id="UP001148662"/>
    </source>
</evidence>
<name>A0ACC1T8Y3_9APHY</name>
<gene>
    <name evidence="1" type="ORF">NM688_g2549</name>
</gene>
<proteinExistence type="predicted"/>
<sequence length="421" mass="47202">MSDDEMNIDDAASGGIVRRKGRGFQSSAAAGKIDFPWWLLQQLIRDYLYVLGGNESGVASEQTFDRVESSHASETRAARSVEGWIVLVTGVHEEATEEDVTDKFAEYGEIKNLHLNLDRRTGYVKGYALVEYETMAEAQAAIDGASGTTLLDQTIQCDYAESNMPRAKDTSNDNSEEEEMRDVESGGEEGSGEEYEIEAILNAEHGAFDGGEIGYFVKWKNYGEEHNSWVKESDAGNAHDLIDEYWRKQGKLKKAGGRKSDAKASVPARRKRTASPEISETESAPAPKKRGRPPKAKPVSDDEDEIQEVPPPKPSKAKSVSVSAKSKTKASPEPMDEDEETYQDMSKWKDAKSWAHLVDSIDTVEKMEDGKLYVYFRLKPQKNGERPLCRELSDVCKQKMPQMMLSFYEANLRWRPQDDKE</sequence>
<accession>A0ACC1T8Y3</accession>
<comment type="caution">
    <text evidence="1">The sequence shown here is derived from an EMBL/GenBank/DDBJ whole genome shotgun (WGS) entry which is preliminary data.</text>
</comment>
<organism evidence="1 2">
    <name type="scientific">Phlebia brevispora</name>
    <dbReference type="NCBI Taxonomy" id="194682"/>
    <lineage>
        <taxon>Eukaryota</taxon>
        <taxon>Fungi</taxon>
        <taxon>Dikarya</taxon>
        <taxon>Basidiomycota</taxon>
        <taxon>Agaricomycotina</taxon>
        <taxon>Agaricomycetes</taxon>
        <taxon>Polyporales</taxon>
        <taxon>Meruliaceae</taxon>
        <taxon>Phlebia</taxon>
    </lineage>
</organism>